<evidence type="ECO:0000313" key="1">
    <source>
        <dbReference type="EMBL" id="ABE35840.1"/>
    </source>
</evidence>
<accession>Q13J99</accession>
<organism evidence="1 2">
    <name type="scientific">Paraburkholderia xenovorans (strain LB400)</name>
    <dbReference type="NCBI Taxonomy" id="266265"/>
    <lineage>
        <taxon>Bacteria</taxon>
        <taxon>Pseudomonadati</taxon>
        <taxon>Pseudomonadota</taxon>
        <taxon>Betaproteobacteria</taxon>
        <taxon>Burkholderiales</taxon>
        <taxon>Burkholderiaceae</taxon>
        <taxon>Paraburkholderia</taxon>
    </lineage>
</organism>
<sequence length="43" mass="4662">MSLGGDRKMVCAISFGYAGERHPANSYRTSRAPLEESVSLVSM</sequence>
<dbReference type="InterPro" id="IPR000415">
    <property type="entry name" value="Nitroreductase-like"/>
</dbReference>
<keyword evidence="2" id="KW-1185">Reference proteome</keyword>
<dbReference type="STRING" id="266265.Bxe_B0089"/>
<name>Q13J99_PARXL</name>
<dbReference type="GO" id="GO:0016491">
    <property type="term" value="F:oxidoreductase activity"/>
    <property type="evidence" value="ECO:0007669"/>
    <property type="project" value="InterPro"/>
</dbReference>
<proteinExistence type="predicted"/>
<dbReference type="Gene3D" id="3.40.109.10">
    <property type="entry name" value="NADH Oxidase"/>
    <property type="match status" value="1"/>
</dbReference>
<dbReference type="SUPFAM" id="SSF55469">
    <property type="entry name" value="FMN-dependent nitroreductase-like"/>
    <property type="match status" value="1"/>
</dbReference>
<evidence type="ECO:0000313" key="2">
    <source>
        <dbReference type="Proteomes" id="UP000001817"/>
    </source>
</evidence>
<dbReference type="Proteomes" id="UP000001817">
    <property type="component" value="Chromosome 2"/>
</dbReference>
<dbReference type="EMBL" id="CP000271">
    <property type="protein sequence ID" value="ABE35840.1"/>
    <property type="molecule type" value="Genomic_DNA"/>
</dbReference>
<dbReference type="KEGG" id="bxe:Bxe_B0089"/>
<dbReference type="AlphaFoldDB" id="Q13J99"/>
<protein>
    <recommendedName>
        <fullName evidence="3">Nitroreductase</fullName>
    </recommendedName>
</protein>
<reference evidence="1 2" key="1">
    <citation type="journal article" date="2006" name="Proc. Natl. Acad. Sci. U.S.A.">
        <title>Burkholderia xenovorans LB400 harbors a multi-replicon, 9.73-Mbp genome shaped for versatility.</title>
        <authorList>
            <person name="Chain P.S."/>
            <person name="Denef V.J."/>
            <person name="Konstantinidis K.T."/>
            <person name="Vergez L.M."/>
            <person name="Agullo L."/>
            <person name="Reyes V.L."/>
            <person name="Hauser L."/>
            <person name="Cordova M."/>
            <person name="Gomez L."/>
            <person name="Gonzalez M."/>
            <person name="Land M."/>
            <person name="Lao V."/>
            <person name="Larimer F."/>
            <person name="LiPuma J.J."/>
            <person name="Mahenthiralingam E."/>
            <person name="Malfatti S.A."/>
            <person name="Marx C.J."/>
            <person name="Parnell J.J."/>
            <person name="Ramette A."/>
            <person name="Richardson P."/>
            <person name="Seeger M."/>
            <person name="Smith D."/>
            <person name="Spilker T."/>
            <person name="Sul W.J."/>
            <person name="Tsoi T.V."/>
            <person name="Ulrich L.E."/>
            <person name="Zhulin I.B."/>
            <person name="Tiedje J.M."/>
        </authorList>
    </citation>
    <scope>NUCLEOTIDE SEQUENCE [LARGE SCALE GENOMIC DNA]</scope>
    <source>
        <strain evidence="1 2">LB400</strain>
    </source>
</reference>
<gene>
    <name evidence="1" type="ORF">Bxe_B0089</name>
</gene>
<evidence type="ECO:0008006" key="3">
    <source>
        <dbReference type="Google" id="ProtNLM"/>
    </source>
</evidence>